<comment type="caution">
    <text evidence="3">The sequence shown here is derived from an EMBL/GenBank/DDBJ whole genome shotgun (WGS) entry which is preliminary data.</text>
</comment>
<reference evidence="3 4" key="1">
    <citation type="submission" date="2019-02" db="EMBL/GenBank/DDBJ databases">
        <title>WGS of Pseudoxanthomonas species novum from clinical isolates.</title>
        <authorList>
            <person name="Bernier A.-M."/>
            <person name="Bernard K."/>
            <person name="Vachon A."/>
        </authorList>
    </citation>
    <scope>NUCLEOTIDE SEQUENCE [LARGE SCALE GENOMIC DNA]</scope>
    <source>
        <strain evidence="3 4">NML140781</strain>
    </source>
</reference>
<feature type="transmembrane region" description="Helical" evidence="1">
    <location>
        <begin position="23"/>
        <end position="44"/>
    </location>
</feature>
<feature type="transmembrane region" description="Helical" evidence="1">
    <location>
        <begin position="108"/>
        <end position="128"/>
    </location>
</feature>
<evidence type="ECO:0000313" key="4">
    <source>
        <dbReference type="Proteomes" id="UP000292087"/>
    </source>
</evidence>
<dbReference type="RefSeq" id="WP_130524725.1">
    <property type="nucleotide sequence ID" value="NZ_CAWZZE010000035.1"/>
</dbReference>
<feature type="transmembrane region" description="Helical" evidence="1">
    <location>
        <begin position="159"/>
        <end position="180"/>
    </location>
</feature>
<organism evidence="3 4">
    <name type="scientific">Pseudoxanthomonas winnipegensis</name>
    <dbReference type="NCBI Taxonomy" id="2480810"/>
    <lineage>
        <taxon>Bacteria</taxon>
        <taxon>Pseudomonadati</taxon>
        <taxon>Pseudomonadota</taxon>
        <taxon>Gammaproteobacteria</taxon>
        <taxon>Lysobacterales</taxon>
        <taxon>Lysobacteraceae</taxon>
        <taxon>Pseudoxanthomonas</taxon>
    </lineage>
</organism>
<keyword evidence="1" id="KW-0812">Transmembrane</keyword>
<dbReference type="Proteomes" id="UP001234354">
    <property type="component" value="Unassembled WGS sequence"/>
</dbReference>
<name>A0A4Q8LPU5_9GAMM</name>
<sequence length="200" mass="20996">MSAPVPPPLPGAAPSPRSGAQGFVTVLAWITLALAAVGLAYGALQMAMAGLVSSPAYLQLFEPAGPMPPLMRWMLTHYFEIGLAEAIASLLLAWLGWGLLKRREWARLAFIAYLALGTLLTYGSLWYVPAMTEASLAMQPGLGGAGGALPPELAGLKTAAMIFSVIVALVFTALHGAIIWKLCTAPVRAQFGSAPTIRPR</sequence>
<gene>
    <name evidence="3" type="ORF">EA656_17300</name>
    <name evidence="2" type="ORF">QE383_003610</name>
</gene>
<dbReference type="AlphaFoldDB" id="A0A4Q8LPU5"/>
<feature type="transmembrane region" description="Helical" evidence="1">
    <location>
        <begin position="75"/>
        <end position="96"/>
    </location>
</feature>
<proteinExistence type="predicted"/>
<evidence type="ECO:0000256" key="1">
    <source>
        <dbReference type="SAM" id="Phobius"/>
    </source>
</evidence>
<dbReference type="Proteomes" id="UP000292087">
    <property type="component" value="Unassembled WGS sequence"/>
</dbReference>
<dbReference type="EMBL" id="SHMF01000005">
    <property type="protein sequence ID" value="TAA32360.1"/>
    <property type="molecule type" value="Genomic_DNA"/>
</dbReference>
<keyword evidence="1" id="KW-1133">Transmembrane helix</keyword>
<keyword evidence="1" id="KW-0472">Membrane</keyword>
<reference evidence="2" key="2">
    <citation type="submission" date="2023-07" db="EMBL/GenBank/DDBJ databases">
        <title>Functional and genomic diversity of the sorghum phyllosphere microbiome.</title>
        <authorList>
            <person name="Shade A."/>
        </authorList>
    </citation>
    <scope>NUCLEOTIDE SEQUENCE</scope>
    <source>
        <strain evidence="2">SORGH_AS_0908</strain>
    </source>
</reference>
<protein>
    <submittedName>
        <fullName evidence="2">Cytochrome b subunit of formate dehydrogenase</fullName>
    </submittedName>
</protein>
<evidence type="ECO:0000313" key="2">
    <source>
        <dbReference type="EMBL" id="MDQ1121302.1"/>
    </source>
</evidence>
<accession>A0A4Q8LPU5</accession>
<dbReference type="EMBL" id="JAUTBB010000001">
    <property type="protein sequence ID" value="MDQ1121302.1"/>
    <property type="molecule type" value="Genomic_DNA"/>
</dbReference>
<evidence type="ECO:0000313" key="3">
    <source>
        <dbReference type="EMBL" id="TAA32360.1"/>
    </source>
</evidence>